<dbReference type="InterPro" id="IPR017871">
    <property type="entry name" value="ABC_transporter-like_CS"/>
</dbReference>
<dbReference type="KEGG" id="cpf:CPF_0830"/>
<keyword evidence="3" id="KW-0547">Nucleotide-binding</keyword>
<dbReference type="Gene3D" id="3.40.50.300">
    <property type="entry name" value="P-loop containing nucleotide triphosphate hydrolases"/>
    <property type="match status" value="1"/>
</dbReference>
<dbReference type="InterPro" id="IPR011527">
    <property type="entry name" value="ABC1_TM_dom"/>
</dbReference>
<dbReference type="PROSITE" id="PS50893">
    <property type="entry name" value="ABC_TRANSPORTER_2"/>
    <property type="match status" value="1"/>
</dbReference>
<feature type="domain" description="ABC transmembrane type-1" evidence="9">
    <location>
        <begin position="143"/>
        <end position="316"/>
    </location>
</feature>
<dbReference type="SUPFAM" id="SSF90123">
    <property type="entry name" value="ABC transporter transmembrane region"/>
    <property type="match status" value="1"/>
</dbReference>
<comment type="subcellular location">
    <subcellularLocation>
        <location evidence="1">Cell membrane</location>
        <topology evidence="1">Multi-pass membrane protein</topology>
    </subcellularLocation>
</comment>
<dbReference type="InterPro" id="IPR039421">
    <property type="entry name" value="Type_1_exporter"/>
</dbReference>
<keyword evidence="4 10" id="KW-0067">ATP-binding</keyword>
<evidence type="ECO:0000256" key="4">
    <source>
        <dbReference type="ARBA" id="ARBA00022840"/>
    </source>
</evidence>
<accession>A0A0H2YP44</accession>
<evidence type="ECO:0000259" key="8">
    <source>
        <dbReference type="PROSITE" id="PS50893"/>
    </source>
</evidence>
<dbReference type="PaxDb" id="195103-CPF_0830"/>
<evidence type="ECO:0000256" key="5">
    <source>
        <dbReference type="ARBA" id="ARBA00022989"/>
    </source>
</evidence>
<evidence type="ECO:0000313" key="10">
    <source>
        <dbReference type="EMBL" id="ABG82528.1"/>
    </source>
</evidence>
<evidence type="ECO:0000256" key="6">
    <source>
        <dbReference type="ARBA" id="ARBA00023136"/>
    </source>
</evidence>
<dbReference type="PANTHER" id="PTHR24221:SF646">
    <property type="entry name" value="HAEMOLYSIN SECRETION ATP-BINDING PROTEIN"/>
    <property type="match status" value="1"/>
</dbReference>
<dbReference type="InterPro" id="IPR036640">
    <property type="entry name" value="ABC1_TM_sf"/>
</dbReference>
<protein>
    <submittedName>
        <fullName evidence="10">ABC transporter, ATP-binding protein</fullName>
    </submittedName>
</protein>
<evidence type="ECO:0000259" key="9">
    <source>
        <dbReference type="PROSITE" id="PS50929"/>
    </source>
</evidence>
<dbReference type="SMART" id="SM00382">
    <property type="entry name" value="AAA"/>
    <property type="match status" value="1"/>
</dbReference>
<dbReference type="PROSITE" id="PS50929">
    <property type="entry name" value="ABC_TM1F"/>
    <property type="match status" value="1"/>
</dbReference>
<dbReference type="HOGENOM" id="CLU_000604_84_3_9"/>
<dbReference type="PROSITE" id="PS00211">
    <property type="entry name" value="ABC_TRANSPORTER_1"/>
    <property type="match status" value="1"/>
</dbReference>
<feature type="transmembrane region" description="Helical" evidence="7">
    <location>
        <begin position="65"/>
        <end position="83"/>
    </location>
</feature>
<dbReference type="GO" id="GO:0005524">
    <property type="term" value="F:ATP binding"/>
    <property type="evidence" value="ECO:0007669"/>
    <property type="project" value="UniProtKB-KW"/>
</dbReference>
<gene>
    <name evidence="10" type="ordered locus">CPF_0830</name>
</gene>
<dbReference type="GO" id="GO:0016887">
    <property type="term" value="F:ATP hydrolysis activity"/>
    <property type="evidence" value="ECO:0007669"/>
    <property type="project" value="InterPro"/>
</dbReference>
<feature type="domain" description="ABC transporter" evidence="8">
    <location>
        <begin position="349"/>
        <end position="589"/>
    </location>
</feature>
<dbReference type="EMBL" id="CP000246">
    <property type="protein sequence ID" value="ABG82528.1"/>
    <property type="molecule type" value="Genomic_DNA"/>
</dbReference>
<dbReference type="STRING" id="195103.CPF_0830"/>
<evidence type="ECO:0000256" key="7">
    <source>
        <dbReference type="SAM" id="Phobius"/>
    </source>
</evidence>
<dbReference type="eggNOG" id="COG1132">
    <property type="taxonomic scope" value="Bacteria"/>
</dbReference>
<sequence length="596" mass="68110">MENKEKYTSDLYIIKHFLKLAHGISKTYIPTLFFSSLFAAAVPFLNIIMPKYIIDELLGARRIKVLILLVLLTVIGNGVLNLINRVLDKKCNIKNEEVVAGFDLLIGKKVMDLDFENIEDPEILNLKERALFPIRNQGAIWQLTYNISKGLTEILKIIGLIGVILTLDWIIIALIILIVLLSSFMYKKSQRLQHKFFDSLIPLNREFGYYINTINDFSAGKDIRLYNVAPLFVKKLDEFNINSTNAFIKMFSKLGVYEGLNEIVLQLQMVIVYGYITYKVLINSIGIGDFTMYTNAAINFSKSISNLFGSYVTIRQMCRYLQAFMEFENIESKHTKEGKKIGNLEKVNIEFKNVSFKYPRSKEFTLKNVSIKINEGEKLSVVGLNGAGKTTFIKLLARLYEPTEGEILLNGVNINEYDYDEYMKLLSVVFQDFKLMSFSIKENIALNDFNKVKDEEIEEVLIKSGFGKDLEKLPKGINTPIYKNFDEGGIEFSGGQAQKLAIARAVYKNAPIVILDEPTAALDPKAEYEIYSKFNELIGKKTTIYISHRLSSCRFCDNIAVFQKGKLIQYGTHDELVKDKGNEYETMYSAQAQYYI</sequence>
<dbReference type="SUPFAM" id="SSF52540">
    <property type="entry name" value="P-loop containing nucleoside triphosphate hydrolases"/>
    <property type="match status" value="1"/>
</dbReference>
<feature type="transmembrane region" description="Helical" evidence="7">
    <location>
        <begin position="157"/>
        <end position="186"/>
    </location>
</feature>
<dbReference type="GeneID" id="93002833"/>
<evidence type="ECO:0000313" key="11">
    <source>
        <dbReference type="Proteomes" id="UP000001823"/>
    </source>
</evidence>
<dbReference type="AlphaFoldDB" id="A0A0H2YP44"/>
<dbReference type="Gene3D" id="1.20.1560.10">
    <property type="entry name" value="ABC transporter type 1, transmembrane domain"/>
    <property type="match status" value="1"/>
</dbReference>
<keyword evidence="2 7" id="KW-0812">Transmembrane</keyword>
<dbReference type="Proteomes" id="UP000001823">
    <property type="component" value="Chromosome"/>
</dbReference>
<keyword evidence="6 7" id="KW-0472">Membrane</keyword>
<keyword evidence="5 7" id="KW-1133">Transmembrane helix</keyword>
<feature type="transmembrane region" description="Helical" evidence="7">
    <location>
        <begin position="28"/>
        <end position="53"/>
    </location>
</feature>
<dbReference type="GO" id="GO:0005886">
    <property type="term" value="C:plasma membrane"/>
    <property type="evidence" value="ECO:0007669"/>
    <property type="project" value="UniProtKB-SubCell"/>
</dbReference>
<dbReference type="GO" id="GO:0034040">
    <property type="term" value="F:ATPase-coupled lipid transmembrane transporter activity"/>
    <property type="evidence" value="ECO:0007669"/>
    <property type="project" value="TreeGrafter"/>
</dbReference>
<keyword evidence="11" id="KW-1185">Reference proteome</keyword>
<proteinExistence type="predicted"/>
<evidence type="ECO:0000256" key="3">
    <source>
        <dbReference type="ARBA" id="ARBA00022741"/>
    </source>
</evidence>
<dbReference type="RefSeq" id="WP_003455695.1">
    <property type="nucleotide sequence ID" value="NC_008261.1"/>
</dbReference>
<reference evidence="10 11" key="1">
    <citation type="journal article" date="2006" name="Genome Res.">
        <title>Skewed genomic variability in strains of the toxigenic bacterial pathogen, Clostridium perfringens.</title>
        <authorList>
            <person name="Myers G.S."/>
            <person name="Rasko D.A."/>
            <person name="Cheung J.K."/>
            <person name="Ravel J."/>
            <person name="Seshadri R."/>
            <person name="Deboy R.T."/>
            <person name="Ren Q."/>
            <person name="Varga J."/>
            <person name="Awad M.M."/>
            <person name="Brinkac L.M."/>
            <person name="Daugherty S.C."/>
            <person name="Haft D.H."/>
            <person name="Dodson R.J."/>
            <person name="Madupu R."/>
            <person name="Nelson W.C."/>
            <person name="Rosovitz M.J."/>
            <person name="Sullivan S.A."/>
            <person name="Khouri H."/>
            <person name="Dimitrov G.I."/>
            <person name="Watkins K.L."/>
            <person name="Mulligan S."/>
            <person name="Benton J."/>
            <person name="Radune D."/>
            <person name="Fisher D.J."/>
            <person name="Atkins H.S."/>
            <person name="Hiscox T."/>
            <person name="Jost B.H."/>
            <person name="Billington S.J."/>
            <person name="Songer J.G."/>
            <person name="McClane B.A."/>
            <person name="Titball R.W."/>
            <person name="Rood J.I."/>
            <person name="Melville S.B."/>
            <person name="Paulsen I.T."/>
        </authorList>
    </citation>
    <scope>NUCLEOTIDE SEQUENCE [LARGE SCALE GENOMIC DNA]</scope>
    <source>
        <strain evidence="11">ATCC 13124 / DSM 756 / JCM 1290 / NCIMB 6125 / NCTC 8237 / S 107 / Type A</strain>
    </source>
</reference>
<organism evidence="10 11">
    <name type="scientific">Clostridium perfringens (strain ATCC 13124 / DSM 756 / JCM 1290 / NCIMB 6125 / NCTC 8237 / Type A)</name>
    <dbReference type="NCBI Taxonomy" id="195103"/>
    <lineage>
        <taxon>Bacteria</taxon>
        <taxon>Bacillati</taxon>
        <taxon>Bacillota</taxon>
        <taxon>Clostridia</taxon>
        <taxon>Eubacteriales</taxon>
        <taxon>Clostridiaceae</taxon>
        <taxon>Clostridium</taxon>
    </lineage>
</organism>
<dbReference type="InterPro" id="IPR003593">
    <property type="entry name" value="AAA+_ATPase"/>
</dbReference>
<evidence type="ECO:0000256" key="1">
    <source>
        <dbReference type="ARBA" id="ARBA00004651"/>
    </source>
</evidence>
<name>A0A0H2YP44_CLOP1</name>
<evidence type="ECO:0000256" key="2">
    <source>
        <dbReference type="ARBA" id="ARBA00022692"/>
    </source>
</evidence>
<dbReference type="PANTHER" id="PTHR24221">
    <property type="entry name" value="ATP-BINDING CASSETTE SUB-FAMILY B"/>
    <property type="match status" value="1"/>
</dbReference>
<dbReference type="GO" id="GO:0140359">
    <property type="term" value="F:ABC-type transporter activity"/>
    <property type="evidence" value="ECO:0007669"/>
    <property type="project" value="InterPro"/>
</dbReference>
<dbReference type="InterPro" id="IPR003439">
    <property type="entry name" value="ABC_transporter-like_ATP-bd"/>
</dbReference>
<dbReference type="InterPro" id="IPR027417">
    <property type="entry name" value="P-loop_NTPase"/>
</dbReference>
<dbReference type="Pfam" id="PF00005">
    <property type="entry name" value="ABC_tran"/>
    <property type="match status" value="1"/>
</dbReference>